<accession>L1IKR7</accession>
<protein>
    <submittedName>
        <fullName evidence="2 3">Uncharacterized protein</fullName>
    </submittedName>
</protein>
<evidence type="ECO:0000313" key="4">
    <source>
        <dbReference type="Proteomes" id="UP000011087"/>
    </source>
</evidence>
<evidence type="ECO:0000313" key="2">
    <source>
        <dbReference type="EMBL" id="EKX36838.1"/>
    </source>
</evidence>
<reference evidence="2 4" key="1">
    <citation type="journal article" date="2012" name="Nature">
        <title>Algal genomes reveal evolutionary mosaicism and the fate of nucleomorphs.</title>
        <authorList>
            <consortium name="DOE Joint Genome Institute"/>
            <person name="Curtis B.A."/>
            <person name="Tanifuji G."/>
            <person name="Burki F."/>
            <person name="Gruber A."/>
            <person name="Irimia M."/>
            <person name="Maruyama S."/>
            <person name="Arias M.C."/>
            <person name="Ball S.G."/>
            <person name="Gile G.H."/>
            <person name="Hirakawa Y."/>
            <person name="Hopkins J.F."/>
            <person name="Kuo A."/>
            <person name="Rensing S.A."/>
            <person name="Schmutz J."/>
            <person name="Symeonidi A."/>
            <person name="Elias M."/>
            <person name="Eveleigh R.J."/>
            <person name="Herman E.K."/>
            <person name="Klute M.J."/>
            <person name="Nakayama T."/>
            <person name="Obornik M."/>
            <person name="Reyes-Prieto A."/>
            <person name="Armbrust E.V."/>
            <person name="Aves S.J."/>
            <person name="Beiko R.G."/>
            <person name="Coutinho P."/>
            <person name="Dacks J.B."/>
            <person name="Durnford D.G."/>
            <person name="Fast N.M."/>
            <person name="Green B.R."/>
            <person name="Grisdale C.J."/>
            <person name="Hempel F."/>
            <person name="Henrissat B."/>
            <person name="Hoppner M.P."/>
            <person name="Ishida K."/>
            <person name="Kim E."/>
            <person name="Koreny L."/>
            <person name="Kroth P.G."/>
            <person name="Liu Y."/>
            <person name="Malik S.B."/>
            <person name="Maier U.G."/>
            <person name="McRose D."/>
            <person name="Mock T."/>
            <person name="Neilson J.A."/>
            <person name="Onodera N.T."/>
            <person name="Poole A.M."/>
            <person name="Pritham E.J."/>
            <person name="Richards T.A."/>
            <person name="Rocap G."/>
            <person name="Roy S.W."/>
            <person name="Sarai C."/>
            <person name="Schaack S."/>
            <person name="Shirato S."/>
            <person name="Slamovits C.H."/>
            <person name="Spencer D.F."/>
            <person name="Suzuki S."/>
            <person name="Worden A.Z."/>
            <person name="Zauner S."/>
            <person name="Barry K."/>
            <person name="Bell C."/>
            <person name="Bharti A.K."/>
            <person name="Crow J.A."/>
            <person name="Grimwood J."/>
            <person name="Kramer R."/>
            <person name="Lindquist E."/>
            <person name="Lucas S."/>
            <person name="Salamov A."/>
            <person name="McFadden G.I."/>
            <person name="Lane C.E."/>
            <person name="Keeling P.J."/>
            <person name="Gray M.W."/>
            <person name="Grigoriev I.V."/>
            <person name="Archibald J.M."/>
        </authorList>
    </citation>
    <scope>NUCLEOTIDE SEQUENCE</scope>
    <source>
        <strain evidence="2 4">CCMP2712</strain>
    </source>
</reference>
<feature type="compositionally biased region" description="Polar residues" evidence="1">
    <location>
        <begin position="49"/>
        <end position="63"/>
    </location>
</feature>
<dbReference type="Proteomes" id="UP000011087">
    <property type="component" value="Unassembled WGS sequence"/>
</dbReference>
<gene>
    <name evidence="2" type="ORF">GUITHDRAFT_155128</name>
</gene>
<dbReference type="PaxDb" id="55529-EKX36838"/>
<dbReference type="GeneID" id="17293571"/>
<evidence type="ECO:0000256" key="1">
    <source>
        <dbReference type="SAM" id="MobiDB-lite"/>
    </source>
</evidence>
<reference evidence="4" key="2">
    <citation type="submission" date="2012-11" db="EMBL/GenBank/DDBJ databases">
        <authorList>
            <person name="Kuo A."/>
            <person name="Curtis B.A."/>
            <person name="Tanifuji G."/>
            <person name="Burki F."/>
            <person name="Gruber A."/>
            <person name="Irimia M."/>
            <person name="Maruyama S."/>
            <person name="Arias M.C."/>
            <person name="Ball S.G."/>
            <person name="Gile G.H."/>
            <person name="Hirakawa Y."/>
            <person name="Hopkins J.F."/>
            <person name="Rensing S.A."/>
            <person name="Schmutz J."/>
            <person name="Symeonidi A."/>
            <person name="Elias M."/>
            <person name="Eveleigh R.J."/>
            <person name="Herman E.K."/>
            <person name="Klute M.J."/>
            <person name="Nakayama T."/>
            <person name="Obornik M."/>
            <person name="Reyes-Prieto A."/>
            <person name="Armbrust E.V."/>
            <person name="Aves S.J."/>
            <person name="Beiko R.G."/>
            <person name="Coutinho P."/>
            <person name="Dacks J.B."/>
            <person name="Durnford D.G."/>
            <person name="Fast N.M."/>
            <person name="Green B.R."/>
            <person name="Grisdale C."/>
            <person name="Hempe F."/>
            <person name="Henrissat B."/>
            <person name="Hoppner M.P."/>
            <person name="Ishida K.-I."/>
            <person name="Kim E."/>
            <person name="Koreny L."/>
            <person name="Kroth P.G."/>
            <person name="Liu Y."/>
            <person name="Malik S.-B."/>
            <person name="Maier U.G."/>
            <person name="McRose D."/>
            <person name="Mock T."/>
            <person name="Neilson J.A."/>
            <person name="Onodera N.T."/>
            <person name="Poole A.M."/>
            <person name="Pritham E.J."/>
            <person name="Richards T.A."/>
            <person name="Rocap G."/>
            <person name="Roy S.W."/>
            <person name="Sarai C."/>
            <person name="Schaack S."/>
            <person name="Shirato S."/>
            <person name="Slamovits C.H."/>
            <person name="Spencer D.F."/>
            <person name="Suzuki S."/>
            <person name="Worden A.Z."/>
            <person name="Zauner S."/>
            <person name="Barry K."/>
            <person name="Bell C."/>
            <person name="Bharti A.K."/>
            <person name="Crow J.A."/>
            <person name="Grimwood J."/>
            <person name="Kramer R."/>
            <person name="Lindquist E."/>
            <person name="Lucas S."/>
            <person name="Salamov A."/>
            <person name="McFadden G.I."/>
            <person name="Lane C.E."/>
            <person name="Keeling P.J."/>
            <person name="Gray M.W."/>
            <person name="Grigoriev I.V."/>
            <person name="Archibald J.M."/>
        </authorList>
    </citation>
    <scope>NUCLEOTIDE SEQUENCE</scope>
    <source>
        <strain evidence="4">CCMP2712</strain>
    </source>
</reference>
<organism evidence="2">
    <name type="scientific">Guillardia theta (strain CCMP2712)</name>
    <name type="common">Cryptophyte</name>
    <dbReference type="NCBI Taxonomy" id="905079"/>
    <lineage>
        <taxon>Eukaryota</taxon>
        <taxon>Cryptophyceae</taxon>
        <taxon>Pyrenomonadales</taxon>
        <taxon>Geminigeraceae</taxon>
        <taxon>Guillardia</taxon>
    </lineage>
</organism>
<reference evidence="3" key="3">
    <citation type="submission" date="2016-03" db="UniProtKB">
        <authorList>
            <consortium name="EnsemblProtists"/>
        </authorList>
    </citation>
    <scope>IDENTIFICATION</scope>
</reference>
<dbReference type="EMBL" id="JH993067">
    <property type="protein sequence ID" value="EKX36838.1"/>
    <property type="molecule type" value="Genomic_DNA"/>
</dbReference>
<feature type="region of interest" description="Disordered" evidence="1">
    <location>
        <begin position="46"/>
        <end position="70"/>
    </location>
</feature>
<dbReference type="EnsemblProtists" id="EKX36838">
    <property type="protein sequence ID" value="EKX36838"/>
    <property type="gene ID" value="GUITHDRAFT_155128"/>
</dbReference>
<evidence type="ECO:0000313" key="3">
    <source>
        <dbReference type="EnsemblProtists" id="EKX36838"/>
    </source>
</evidence>
<sequence>MAVKVTDCVIMRLRLIGFKFRGSVSTAILHCRAAYRTMIADDTEIGSEKTPQLSSKLQSSPTASLGHPLP</sequence>
<dbReference type="KEGG" id="gtt:GUITHDRAFT_155128"/>
<keyword evidence="4" id="KW-1185">Reference proteome</keyword>
<dbReference type="RefSeq" id="XP_005823818.1">
    <property type="nucleotide sequence ID" value="XM_005823761.1"/>
</dbReference>
<dbReference type="HOGENOM" id="CLU_2763232_0_0_1"/>
<proteinExistence type="predicted"/>
<dbReference type="AlphaFoldDB" id="L1IKR7"/>
<name>L1IKR7_GUITC</name>